<feature type="transmembrane region" description="Helical" evidence="5">
    <location>
        <begin position="168"/>
        <end position="187"/>
    </location>
</feature>
<keyword evidence="3 5" id="KW-1133">Transmembrane helix</keyword>
<feature type="transmembrane region" description="Helical" evidence="5">
    <location>
        <begin position="193"/>
        <end position="213"/>
    </location>
</feature>
<dbReference type="InterPro" id="IPR036259">
    <property type="entry name" value="MFS_trans_sf"/>
</dbReference>
<dbReference type="PANTHER" id="PTHR23528:SF1">
    <property type="entry name" value="MAJOR FACILITATOR SUPERFAMILY (MFS) PROFILE DOMAIN-CONTAINING PROTEIN"/>
    <property type="match status" value="1"/>
</dbReference>
<sequence>MGSKTPPSGASLLSSFAILFLMEKRARWYDLLLVNLFWLGLNIRNNAVGTIFTPYLLAAFVSEDVRNTSLGIIRTAGLIIAMLVQPAMGLLSDRSTSRFGRRRPFIFVGVLLDLLFLAMIAYAWDFWALLVATLLIQFSANVSHGAVQGLIPDLIPEKQRGVASGIKGVMELLPLILVALTIANLVGAGRFRLAVLATGLALLVIMLITVLLVKEEPLRQKPDLPLAPTLLRVLGMLAGIIAGAAAGLLAGGIIGGAAWLVTSPLGGSSLARAVGIGLGGAVAMIVAVGAGVWAGTAATLSWKTALQNRPFVWWVVNRLFFFSAITSIQAFAPFFLMYTFGISREEAARMTGQLVAAVGVATMITALPGGWLGDRFGHRRMTAWSGVTAVIGTILILVIIWKPETWLVYTAGVVLGLAVGSFTASNWALGTNLVPQEEAGRYLGVSNLAGAGAGMVGSGIGGPVADLLNGYAPGVGYFALFAAYAVLFALSVVTLRWVRR</sequence>
<feature type="transmembrane region" description="Helical" evidence="5">
    <location>
        <begin position="72"/>
        <end position="92"/>
    </location>
</feature>
<dbReference type="AlphaFoldDB" id="A0A7C4PH03"/>
<dbReference type="SUPFAM" id="SSF103473">
    <property type="entry name" value="MFS general substrate transporter"/>
    <property type="match status" value="1"/>
</dbReference>
<dbReference type="Gene3D" id="1.20.1250.20">
    <property type="entry name" value="MFS general substrate transporter like domains"/>
    <property type="match status" value="2"/>
</dbReference>
<feature type="transmembrane region" description="Helical" evidence="5">
    <location>
        <begin position="442"/>
        <end position="465"/>
    </location>
</feature>
<feature type="transmembrane region" description="Helical" evidence="5">
    <location>
        <begin position="352"/>
        <end position="371"/>
    </location>
</feature>
<feature type="transmembrane region" description="Helical" evidence="5">
    <location>
        <begin position="477"/>
        <end position="498"/>
    </location>
</feature>
<feature type="transmembrane region" description="Helical" evidence="5">
    <location>
        <begin position="104"/>
        <end position="122"/>
    </location>
</feature>
<name>A0A7C4PH03_9CHLR</name>
<dbReference type="Pfam" id="PF07690">
    <property type="entry name" value="MFS_1"/>
    <property type="match status" value="1"/>
</dbReference>
<feature type="domain" description="Major facilitator superfamily (MFS) profile" evidence="6">
    <location>
        <begin position="16"/>
        <end position="500"/>
    </location>
</feature>
<accession>A0A7C4PH03</accession>
<gene>
    <name evidence="7" type="ORF">ENT37_09550</name>
</gene>
<feature type="transmembrane region" description="Helical" evidence="5">
    <location>
        <begin position="319"/>
        <end position="340"/>
    </location>
</feature>
<evidence type="ECO:0000256" key="2">
    <source>
        <dbReference type="ARBA" id="ARBA00022692"/>
    </source>
</evidence>
<feature type="transmembrane region" description="Helical" evidence="5">
    <location>
        <begin position="383"/>
        <end position="401"/>
    </location>
</feature>
<organism evidence="7">
    <name type="scientific">Anaerolinea thermolimosa</name>
    <dbReference type="NCBI Taxonomy" id="229919"/>
    <lineage>
        <taxon>Bacteria</taxon>
        <taxon>Bacillati</taxon>
        <taxon>Chloroflexota</taxon>
        <taxon>Anaerolineae</taxon>
        <taxon>Anaerolineales</taxon>
        <taxon>Anaerolineaceae</taxon>
        <taxon>Anaerolinea</taxon>
    </lineage>
</organism>
<dbReference type="PROSITE" id="PS50850">
    <property type="entry name" value="MFS"/>
    <property type="match status" value="1"/>
</dbReference>
<dbReference type="InterPro" id="IPR020846">
    <property type="entry name" value="MFS_dom"/>
</dbReference>
<dbReference type="GO" id="GO:0005886">
    <property type="term" value="C:plasma membrane"/>
    <property type="evidence" value="ECO:0007669"/>
    <property type="project" value="UniProtKB-SubCell"/>
</dbReference>
<keyword evidence="2 5" id="KW-0812">Transmembrane</keyword>
<evidence type="ECO:0000259" key="6">
    <source>
        <dbReference type="PROSITE" id="PS50850"/>
    </source>
</evidence>
<proteinExistence type="predicted"/>
<feature type="transmembrane region" description="Helical" evidence="5">
    <location>
        <begin position="128"/>
        <end position="147"/>
    </location>
</feature>
<dbReference type="EMBL" id="DSYK01000463">
    <property type="protein sequence ID" value="HGS22101.1"/>
    <property type="molecule type" value="Genomic_DNA"/>
</dbReference>
<comment type="subcellular location">
    <subcellularLocation>
        <location evidence="1">Cell membrane</location>
        <topology evidence="1">Multi-pass membrane protein</topology>
    </subcellularLocation>
</comment>
<dbReference type="InterPro" id="IPR011701">
    <property type="entry name" value="MFS"/>
</dbReference>
<keyword evidence="4 5" id="KW-0472">Membrane</keyword>
<evidence type="ECO:0000256" key="1">
    <source>
        <dbReference type="ARBA" id="ARBA00004651"/>
    </source>
</evidence>
<dbReference type="GO" id="GO:0022857">
    <property type="term" value="F:transmembrane transporter activity"/>
    <property type="evidence" value="ECO:0007669"/>
    <property type="project" value="InterPro"/>
</dbReference>
<dbReference type="PANTHER" id="PTHR23528">
    <property type="match status" value="1"/>
</dbReference>
<evidence type="ECO:0000256" key="4">
    <source>
        <dbReference type="ARBA" id="ARBA00023136"/>
    </source>
</evidence>
<feature type="transmembrane region" description="Helical" evidence="5">
    <location>
        <begin position="407"/>
        <end position="430"/>
    </location>
</feature>
<evidence type="ECO:0000313" key="7">
    <source>
        <dbReference type="EMBL" id="HGS22101.1"/>
    </source>
</evidence>
<evidence type="ECO:0000256" key="5">
    <source>
        <dbReference type="SAM" id="Phobius"/>
    </source>
</evidence>
<feature type="transmembrane region" description="Helical" evidence="5">
    <location>
        <begin position="234"/>
        <end position="261"/>
    </location>
</feature>
<protein>
    <submittedName>
        <fullName evidence="7">MFS transporter</fullName>
    </submittedName>
</protein>
<feature type="transmembrane region" description="Helical" evidence="5">
    <location>
        <begin position="273"/>
        <end position="298"/>
    </location>
</feature>
<reference evidence="7" key="1">
    <citation type="journal article" date="2020" name="mSystems">
        <title>Genome- and Community-Level Interaction Insights into Carbon Utilization and Element Cycling Functions of Hydrothermarchaeota in Hydrothermal Sediment.</title>
        <authorList>
            <person name="Zhou Z."/>
            <person name="Liu Y."/>
            <person name="Xu W."/>
            <person name="Pan J."/>
            <person name="Luo Z.H."/>
            <person name="Li M."/>
        </authorList>
    </citation>
    <scope>NUCLEOTIDE SEQUENCE [LARGE SCALE GENOMIC DNA]</scope>
    <source>
        <strain evidence="7">SpSt-573</strain>
    </source>
</reference>
<comment type="caution">
    <text evidence="7">The sequence shown here is derived from an EMBL/GenBank/DDBJ whole genome shotgun (WGS) entry which is preliminary data.</text>
</comment>
<evidence type="ECO:0000256" key="3">
    <source>
        <dbReference type="ARBA" id="ARBA00022989"/>
    </source>
</evidence>